<sequence>MLNPLRRPGPEWGPHTCTAAGQPYLLWLNPAHGPLLLALADATGADLVWATTWQHDANASVGPILGLPELPVIEVDKGRGAEGPGCCWKVPAVAEYVDRRPFVWFDDDLGRADRLWLEAHPNVGRFRLVHIGSSRGIRDAHFRQARAWLTSG</sequence>
<evidence type="ECO:0000313" key="2">
    <source>
        <dbReference type="Proteomes" id="UP000308705"/>
    </source>
</evidence>
<dbReference type="EMBL" id="SZQA01000034">
    <property type="protein sequence ID" value="TKK84480.1"/>
    <property type="molecule type" value="Genomic_DNA"/>
</dbReference>
<evidence type="ECO:0000313" key="1">
    <source>
        <dbReference type="EMBL" id="TKK84480.1"/>
    </source>
</evidence>
<keyword evidence="2" id="KW-1185">Reference proteome</keyword>
<accession>A0A4U3M7H7</accession>
<proteinExistence type="predicted"/>
<dbReference type="AlphaFoldDB" id="A0A4U3M7H7"/>
<dbReference type="Proteomes" id="UP000308705">
    <property type="component" value="Unassembled WGS sequence"/>
</dbReference>
<reference evidence="1 2" key="1">
    <citation type="submission" date="2019-04" db="EMBL/GenBank/DDBJ databases">
        <title>Herbidospora sp. NEAU-GS14.nov., a novel actinomycete isolated from soil.</title>
        <authorList>
            <person name="Han L."/>
        </authorList>
    </citation>
    <scope>NUCLEOTIDE SEQUENCE [LARGE SCALE GENOMIC DNA]</scope>
    <source>
        <strain evidence="1 2">NEAU-GS14</strain>
    </source>
</reference>
<name>A0A4U3M7H7_9ACTN</name>
<protein>
    <submittedName>
        <fullName evidence="1">Uncharacterized protein</fullName>
    </submittedName>
</protein>
<comment type="caution">
    <text evidence="1">The sequence shown here is derived from an EMBL/GenBank/DDBJ whole genome shotgun (WGS) entry which is preliminary data.</text>
</comment>
<dbReference type="OrthoDB" id="5124141at2"/>
<gene>
    <name evidence="1" type="ORF">FDA94_29520</name>
</gene>
<organism evidence="1 2">
    <name type="scientific">Herbidospora galbida</name>
    <dbReference type="NCBI Taxonomy" id="2575442"/>
    <lineage>
        <taxon>Bacteria</taxon>
        <taxon>Bacillati</taxon>
        <taxon>Actinomycetota</taxon>
        <taxon>Actinomycetes</taxon>
        <taxon>Streptosporangiales</taxon>
        <taxon>Streptosporangiaceae</taxon>
        <taxon>Herbidospora</taxon>
    </lineage>
</organism>